<dbReference type="PROSITE" id="PS00012">
    <property type="entry name" value="PHOSPHOPANTETHEINE"/>
    <property type="match status" value="1"/>
</dbReference>
<name>A0A3M4MWU9_PSESG</name>
<dbReference type="InterPro" id="IPR006162">
    <property type="entry name" value="Ppantetheine_attach_site"/>
</dbReference>
<evidence type="ECO:0000259" key="4">
    <source>
        <dbReference type="PROSITE" id="PS50075"/>
    </source>
</evidence>
<dbReference type="CDD" id="cd19544">
    <property type="entry name" value="E-C_NRPS"/>
    <property type="match status" value="1"/>
</dbReference>
<dbReference type="SUPFAM" id="SSF52777">
    <property type="entry name" value="CoA-dependent acyltransferases"/>
    <property type="match status" value="2"/>
</dbReference>
<dbReference type="InterPro" id="IPR000873">
    <property type="entry name" value="AMP-dep_synth/lig_dom"/>
</dbReference>
<comment type="caution">
    <text evidence="5">The sequence shown here is derived from an EMBL/GenBank/DDBJ whole genome shotgun (WGS) entry which is preliminary data.</text>
</comment>
<proteinExistence type="predicted"/>
<dbReference type="Pfam" id="PF00550">
    <property type="entry name" value="PP-binding"/>
    <property type="match status" value="1"/>
</dbReference>
<dbReference type="PROSITE" id="PS00455">
    <property type="entry name" value="AMP_BINDING"/>
    <property type="match status" value="1"/>
</dbReference>
<keyword evidence="2" id="KW-0596">Phosphopantetheine</keyword>
<dbReference type="SUPFAM" id="SSF47336">
    <property type="entry name" value="ACP-like"/>
    <property type="match status" value="1"/>
</dbReference>
<dbReference type="Gene3D" id="3.40.50.980">
    <property type="match status" value="2"/>
</dbReference>
<protein>
    <submittedName>
        <fullName evidence="5">Amino acid adenylation</fullName>
    </submittedName>
</protein>
<reference evidence="5 6" key="1">
    <citation type="submission" date="2018-08" db="EMBL/GenBank/DDBJ databases">
        <title>Recombination of ecologically and evolutionarily significant loci maintains genetic cohesion in the Pseudomonas syringae species complex.</title>
        <authorList>
            <person name="Dillon M."/>
            <person name="Thakur S."/>
            <person name="Almeida R.N.D."/>
            <person name="Weir B.S."/>
            <person name="Guttman D.S."/>
        </authorList>
    </citation>
    <scope>NUCLEOTIDE SEQUENCE [LARGE SCALE GENOMIC DNA]</scope>
    <source>
        <strain evidence="5 6">ICMP 4332</strain>
    </source>
</reference>
<dbReference type="GO" id="GO:0043041">
    <property type="term" value="P:amino acid activation for nonribosomal peptide biosynthetic process"/>
    <property type="evidence" value="ECO:0007669"/>
    <property type="project" value="TreeGrafter"/>
</dbReference>
<evidence type="ECO:0000313" key="6">
    <source>
        <dbReference type="Proteomes" id="UP000279057"/>
    </source>
</evidence>
<feature type="domain" description="Carrier" evidence="4">
    <location>
        <begin position="214"/>
        <end position="288"/>
    </location>
</feature>
<dbReference type="InterPro" id="IPR042099">
    <property type="entry name" value="ANL_N_sf"/>
</dbReference>
<dbReference type="Gene3D" id="3.40.50.12780">
    <property type="entry name" value="N-terminal domain of ligase-like"/>
    <property type="match status" value="1"/>
</dbReference>
<dbReference type="PANTHER" id="PTHR45527:SF1">
    <property type="entry name" value="FATTY ACID SYNTHASE"/>
    <property type="match status" value="1"/>
</dbReference>
<dbReference type="FunFam" id="2.30.38.10:FF:000001">
    <property type="entry name" value="Non-ribosomal peptide synthetase PvdI"/>
    <property type="match status" value="1"/>
</dbReference>
<dbReference type="Gene3D" id="1.10.1200.10">
    <property type="entry name" value="ACP-like"/>
    <property type="match status" value="1"/>
</dbReference>
<evidence type="ECO:0000256" key="2">
    <source>
        <dbReference type="ARBA" id="ARBA00022450"/>
    </source>
</evidence>
<comment type="cofactor">
    <cofactor evidence="1">
        <name>pantetheine 4'-phosphate</name>
        <dbReference type="ChEBI" id="CHEBI:47942"/>
    </cofactor>
</comment>
<dbReference type="Gene3D" id="3.30.559.30">
    <property type="entry name" value="Nonribosomal peptide synthetase, condensation domain"/>
    <property type="match status" value="1"/>
</dbReference>
<dbReference type="GO" id="GO:0003824">
    <property type="term" value="F:catalytic activity"/>
    <property type="evidence" value="ECO:0007669"/>
    <property type="project" value="InterPro"/>
</dbReference>
<dbReference type="FunFam" id="1.10.1200.10:FF:000005">
    <property type="entry name" value="Nonribosomal peptide synthetase 1"/>
    <property type="match status" value="1"/>
</dbReference>
<accession>A0A3M4MWU9</accession>
<dbReference type="GO" id="GO:0005737">
    <property type="term" value="C:cytoplasm"/>
    <property type="evidence" value="ECO:0007669"/>
    <property type="project" value="TreeGrafter"/>
</dbReference>
<dbReference type="InterPro" id="IPR001242">
    <property type="entry name" value="Condensation_dom"/>
</dbReference>
<evidence type="ECO:0000313" key="5">
    <source>
        <dbReference type="EMBL" id="RMM65137.1"/>
    </source>
</evidence>
<dbReference type="InterPro" id="IPR023213">
    <property type="entry name" value="CAT-like_dom_sf"/>
</dbReference>
<dbReference type="InterPro" id="IPR020845">
    <property type="entry name" value="AMP-binding_CS"/>
</dbReference>
<dbReference type="EMBL" id="RBOM01000129">
    <property type="protein sequence ID" value="RMM65137.1"/>
    <property type="molecule type" value="Genomic_DNA"/>
</dbReference>
<dbReference type="Pfam" id="PF00501">
    <property type="entry name" value="AMP-binding"/>
    <property type="match status" value="2"/>
</dbReference>
<evidence type="ECO:0000256" key="1">
    <source>
        <dbReference type="ARBA" id="ARBA00001957"/>
    </source>
</evidence>
<organism evidence="5 6">
    <name type="scientific">Pseudomonas savastanoi pv. glycinea</name>
    <name type="common">Pseudomonas syringae pv. glycinea</name>
    <dbReference type="NCBI Taxonomy" id="318"/>
    <lineage>
        <taxon>Bacteria</taxon>
        <taxon>Pseudomonadati</taxon>
        <taxon>Pseudomonadota</taxon>
        <taxon>Gammaproteobacteria</taxon>
        <taxon>Pseudomonadales</taxon>
        <taxon>Pseudomonadaceae</taxon>
        <taxon>Pseudomonas</taxon>
    </lineage>
</organism>
<dbReference type="Proteomes" id="UP000279057">
    <property type="component" value="Unassembled WGS sequence"/>
</dbReference>
<dbReference type="Gene3D" id="3.30.559.10">
    <property type="entry name" value="Chloramphenicol acetyltransferase-like domain"/>
    <property type="match status" value="1"/>
</dbReference>
<dbReference type="InterPro" id="IPR045851">
    <property type="entry name" value="AMP-bd_C_sf"/>
</dbReference>
<dbReference type="GO" id="GO:0044550">
    <property type="term" value="P:secondary metabolite biosynthetic process"/>
    <property type="evidence" value="ECO:0007669"/>
    <property type="project" value="TreeGrafter"/>
</dbReference>
<gene>
    <name evidence="5" type="ORF">ALQ74_00708</name>
</gene>
<dbReference type="Pfam" id="PF00668">
    <property type="entry name" value="Condensation"/>
    <property type="match status" value="1"/>
</dbReference>
<dbReference type="FunFam" id="3.40.50.980:FF:000001">
    <property type="entry name" value="Non-ribosomal peptide synthetase"/>
    <property type="match status" value="1"/>
</dbReference>
<dbReference type="PROSITE" id="PS50075">
    <property type="entry name" value="CARRIER"/>
    <property type="match status" value="1"/>
</dbReference>
<dbReference type="InterPro" id="IPR036736">
    <property type="entry name" value="ACP-like_sf"/>
</dbReference>
<sequence length="895" mass="98009">MVNNYGPTETTVFATSGQILANGSLHIGGPIANTRVYVLDEQLQPMPVGVAGELYIGGAGVARGYLNQPQLTEERFVVDPFSDVEQARMYRSGDLVRWNADGTLDYLGRNDDQVKIRGMRIELGEIEAMQAGLEGVKDAVVLVRDLQLLAWFTETSALDTDALSPAMRARLPGYMVPRAFTRLASLPLTANGKLDRRALPDPAPAYLLGQAYEAPKSEVEIAMAAIWARVLGVERVGRHDNFFELGGHSLLAVNLAEQLRKAGLTADVHALLSQPTLAALAAWQNDAANVQEIYPLAPLQEGILYHHLTAGDSDPYLLQPQFAFADVSRLNAFCDALQRVIERNDMLRTVLFWEGLQTPVQVVWRQAPMLVQETALHDLFNAPRMDLTQAPLLHLVYAHDPANHRIAAVLRYHHVIMDHIALDVLSHELQAVLLGNEASLVAPVPYRNYIAHVLQGPGDEAHEAFFREQLGDVDEPTLPYGLVMASADQIPGEARLTLDIALCRQVRDQARQLSVSAATLMHLAWAQVLGQLSGRDSMVFGTVLLGRLRGGEGGERALGVFINTLPLRMDLGGHCARSAVLDLHARLVGMLTHEHAQLALAQRCSALPAGAPLFNTLLNYRHSAVPEVDDQASNAAWQGIEVVHAEERSNYPLTLCIDDFGDAFSLTAQTAPGIDPQRICAYVQQALVHLVQALEQQSETALIESSVLPEAEHALLSATFNNTRREYPREQLVHRLFERRAALHPHAVAAVHGRRSLTYGELNERANHLAHYLLGQGVKPNEHVAILLPRSLELVISQLAIGKCAATYVPLDVNAPAERQHYMLDDCQAKYVLTQSAMSTGSSVRRIDLDRLTLDDQPAHDPGLPQASDTEAYVMYTSGSTGAPKGVRVAHRGVT</sequence>
<dbReference type="SUPFAM" id="SSF56801">
    <property type="entry name" value="Acetyl-CoA synthetase-like"/>
    <property type="match status" value="2"/>
</dbReference>
<dbReference type="GO" id="GO:0031177">
    <property type="term" value="F:phosphopantetheine binding"/>
    <property type="evidence" value="ECO:0007669"/>
    <property type="project" value="TreeGrafter"/>
</dbReference>
<dbReference type="PANTHER" id="PTHR45527">
    <property type="entry name" value="NONRIBOSOMAL PEPTIDE SYNTHETASE"/>
    <property type="match status" value="1"/>
</dbReference>
<evidence type="ECO:0000256" key="3">
    <source>
        <dbReference type="ARBA" id="ARBA00022553"/>
    </source>
</evidence>
<keyword evidence="3" id="KW-0597">Phosphoprotein</keyword>
<dbReference type="Gene3D" id="3.30.300.30">
    <property type="match status" value="1"/>
</dbReference>
<dbReference type="AlphaFoldDB" id="A0A3M4MWU9"/>
<dbReference type="InterPro" id="IPR009081">
    <property type="entry name" value="PP-bd_ACP"/>
</dbReference>